<evidence type="ECO:0000313" key="5">
    <source>
        <dbReference type="Proteomes" id="UP000007843"/>
    </source>
</evidence>
<sequence>MSQANLSETLFKPRFKHPETSTLVRRFNTGAQQPIQSALSGNHVDHWYRLINRLMWIWRGVTPQEILDVQARIVMSDAERTDPELYDTVVGYRGGNWIFEWAKQAMDWQQKAGQEANLLVSGRHWLHAANLYSIAAYPHIKGDELAEQAQVLAYRAYEEAAQRLPGKLRELEFSIPGAAPITGFLHMPPGDGPFPTVLMCGGLDALQTDYYNLYENYFAPLGIAMLTVDMPSIGFSSKCKLTQDTSLLHQYVLQHLANVPWVDHTRVAAFGFRFGANIAVRLGYLESQRLKAVACLGPMVHGLLVDPLHQGRVPEMYLDVLASRLGMHDASDDALRVELNRYSLKVQGLLGRRCPTPMLSGFWKDDPFSPEEESRLITSSSSDGKLLEIPFNPVYRNFDHALRQIARWISHRFS</sequence>
<dbReference type="HOGENOM" id="CLU_036819_0_0_6"/>
<evidence type="ECO:0000256" key="1">
    <source>
        <dbReference type="ARBA" id="ARBA00022487"/>
    </source>
</evidence>
<dbReference type="InterPro" id="IPR043423">
    <property type="entry name" value="FrsA"/>
</dbReference>
<dbReference type="PATRIC" id="fig|1006551.4.peg.2365"/>
<dbReference type="EMBL" id="CP003218">
    <property type="protein sequence ID" value="AEX04077.1"/>
    <property type="molecule type" value="Genomic_DNA"/>
</dbReference>
<dbReference type="InterPro" id="IPR050261">
    <property type="entry name" value="FrsA_esterase"/>
</dbReference>
<dbReference type="FunFam" id="3.40.50.1820:FF:000022">
    <property type="entry name" value="Esterase FrsA"/>
    <property type="match status" value="1"/>
</dbReference>
<dbReference type="Gene3D" id="3.40.50.1820">
    <property type="entry name" value="alpha/beta hydrolase"/>
    <property type="match status" value="1"/>
</dbReference>
<dbReference type="SUPFAM" id="SSF53474">
    <property type="entry name" value="alpha/beta-Hydrolases"/>
    <property type="match status" value="1"/>
</dbReference>
<keyword evidence="2 3" id="KW-0378">Hydrolase</keyword>
<dbReference type="InterPro" id="IPR010520">
    <property type="entry name" value="FrsA-like"/>
</dbReference>
<organism evidence="4 5">
    <name type="scientific">Klebsiella michiganensis (strain ATCC 8724 / DSM 4798 / JCM 20051 / NBRC 3318 / NRRL B-199 / KCTC 1686 / BUCSAV 143 / CCM 1901)</name>
    <dbReference type="NCBI Taxonomy" id="1006551"/>
    <lineage>
        <taxon>Bacteria</taxon>
        <taxon>Pseudomonadati</taxon>
        <taxon>Pseudomonadota</taxon>
        <taxon>Gammaproteobacteria</taxon>
        <taxon>Enterobacterales</taxon>
        <taxon>Enterobacteriaceae</taxon>
        <taxon>Klebsiella/Raoultella group</taxon>
        <taxon>Klebsiella</taxon>
    </lineage>
</organism>
<comment type="similarity">
    <text evidence="3">Belongs to the FrsA family.</text>
</comment>
<dbReference type="Pfam" id="PF06500">
    <property type="entry name" value="FrsA-like"/>
    <property type="match status" value="1"/>
</dbReference>
<dbReference type="NCBIfam" id="NF003460">
    <property type="entry name" value="PRK05077.1"/>
    <property type="match status" value="1"/>
</dbReference>
<reference evidence="4 5" key="1">
    <citation type="journal article" date="2012" name="J. Bacteriol.">
        <title>Complete genome sequence of Klebsiella oxytoca KCTC 1686, used in production of 2,3-butanediol.</title>
        <authorList>
            <person name="Shin S.H."/>
            <person name="Kim S."/>
            <person name="Kim J.Y."/>
            <person name="Lee S."/>
            <person name="Um Y."/>
            <person name="Oh M.K."/>
            <person name="Kim Y.R."/>
            <person name="Lee J."/>
            <person name="Yang K.S."/>
        </authorList>
    </citation>
    <scope>NUCLEOTIDE SEQUENCE [LARGE SCALE GENOMIC DNA]</scope>
    <source>
        <strain evidence="5">ATCC 8724 / DSM 4798 / JCM 20051 / NBRC 3318 / NRRL B-199 / KCTC 1686</strain>
    </source>
</reference>
<gene>
    <name evidence="3 4" type="primary">frsA</name>
    <name evidence="4" type="ordered locus">KOX_11755</name>
</gene>
<dbReference type="Proteomes" id="UP000007843">
    <property type="component" value="Chromosome"/>
</dbReference>
<dbReference type="HAMAP" id="MF_01063">
    <property type="entry name" value="FrsA"/>
    <property type="match status" value="1"/>
</dbReference>
<dbReference type="InterPro" id="IPR029058">
    <property type="entry name" value="AB_hydrolase_fold"/>
</dbReference>
<keyword evidence="1 3" id="KW-0719">Serine esterase</keyword>
<comment type="catalytic activity">
    <reaction evidence="3">
        <text>a carboxylic ester + H2O = an alcohol + a carboxylate + H(+)</text>
        <dbReference type="Rhea" id="RHEA:21164"/>
        <dbReference type="ChEBI" id="CHEBI:15377"/>
        <dbReference type="ChEBI" id="CHEBI:15378"/>
        <dbReference type="ChEBI" id="CHEBI:29067"/>
        <dbReference type="ChEBI" id="CHEBI:30879"/>
        <dbReference type="ChEBI" id="CHEBI:33308"/>
        <dbReference type="EC" id="3.1.1.1"/>
    </reaction>
</comment>
<dbReference type="GO" id="GO:0106435">
    <property type="term" value="F:carboxylesterase activity"/>
    <property type="evidence" value="ECO:0007669"/>
    <property type="project" value="UniProtKB-EC"/>
</dbReference>
<evidence type="ECO:0000256" key="3">
    <source>
        <dbReference type="HAMAP-Rule" id="MF_01063"/>
    </source>
</evidence>
<dbReference type="PANTHER" id="PTHR22946:SF4">
    <property type="entry name" value="ESTERASE FRSA"/>
    <property type="match status" value="1"/>
</dbReference>
<name>A0A0H3H8X5_KLEM8</name>
<accession>A0A0H3H8X5</accession>
<dbReference type="RefSeq" id="WP_014228037.1">
    <property type="nucleotide sequence ID" value="NC_016612.1"/>
</dbReference>
<protein>
    <recommendedName>
        <fullName evidence="3">Esterase FrsA</fullName>
        <ecNumber evidence="3">3.1.1.1</ecNumber>
    </recommendedName>
</protein>
<comment type="function">
    <text evidence="3">Catalyzes the hydrolysis of esters.</text>
</comment>
<proteinExistence type="inferred from homology"/>
<dbReference type="KEGG" id="kox:KOX_11755"/>
<dbReference type="EC" id="3.1.1.1" evidence="3"/>
<dbReference type="AlphaFoldDB" id="A0A0H3H8X5"/>
<dbReference type="PANTHER" id="PTHR22946">
    <property type="entry name" value="DIENELACTONE HYDROLASE DOMAIN-CONTAINING PROTEIN-RELATED"/>
    <property type="match status" value="1"/>
</dbReference>
<evidence type="ECO:0000313" key="4">
    <source>
        <dbReference type="EMBL" id="AEX04077.1"/>
    </source>
</evidence>
<evidence type="ECO:0000256" key="2">
    <source>
        <dbReference type="ARBA" id="ARBA00022801"/>
    </source>
</evidence>